<dbReference type="Pfam" id="PF01551">
    <property type="entry name" value="Peptidase_M23"/>
    <property type="match status" value="1"/>
</dbReference>
<gene>
    <name evidence="2" type="ORF">FPZ42_04145</name>
</gene>
<keyword evidence="3" id="KW-1185">Reference proteome</keyword>
<dbReference type="PANTHER" id="PTHR21666">
    <property type="entry name" value="PEPTIDASE-RELATED"/>
    <property type="match status" value="1"/>
</dbReference>
<dbReference type="CDD" id="cd12797">
    <property type="entry name" value="M23_peptidase"/>
    <property type="match status" value="1"/>
</dbReference>
<dbReference type="RefSeq" id="WP_146269210.1">
    <property type="nucleotide sequence ID" value="NZ_VOEI01000001.1"/>
</dbReference>
<dbReference type="Gene3D" id="2.70.70.10">
    <property type="entry name" value="Glucose Permease (Domain IIA)"/>
    <property type="match status" value="1"/>
</dbReference>
<comment type="caution">
    <text evidence="2">The sequence shown here is derived from an EMBL/GenBank/DDBJ whole genome shotgun (WGS) entry which is preliminary data.</text>
</comment>
<dbReference type="Proteomes" id="UP000318010">
    <property type="component" value="Unassembled WGS sequence"/>
</dbReference>
<dbReference type="PANTHER" id="PTHR21666:SF270">
    <property type="entry name" value="MUREIN HYDROLASE ACTIVATOR ENVC"/>
    <property type="match status" value="1"/>
</dbReference>
<protein>
    <submittedName>
        <fullName evidence="2">Peptidoglycan DD-metalloendopeptidase family protein</fullName>
    </submittedName>
</protein>
<evidence type="ECO:0000313" key="2">
    <source>
        <dbReference type="EMBL" id="TWR28417.1"/>
    </source>
</evidence>
<sequence length="234" mass="25846">MTATEKLATYIKANPNAFGKLVDLDPVHDKLYPLDLTISNTELTPELLADTAAFSAWVDGRLAVNNCRYAVGGYMEHRSVYNRSQLFNADGEPRRLHLGVDIWGPAGTPVYAPVAGTVHSFADNNNFGDYGPTIILQYQFTGFTLYSLYGHLSRESIEGLHEGMVIQKNQLIATFGDASENGSWPPHLHFQLMLDIGDANGDYPGVGYYSRRGEYDQNIPDPELVLNFANAIKA</sequence>
<proteinExistence type="predicted"/>
<organism evidence="2 3">
    <name type="scientific">Mucilaginibacter achroorhodeus</name>
    <dbReference type="NCBI Taxonomy" id="2599294"/>
    <lineage>
        <taxon>Bacteria</taxon>
        <taxon>Pseudomonadati</taxon>
        <taxon>Bacteroidota</taxon>
        <taxon>Sphingobacteriia</taxon>
        <taxon>Sphingobacteriales</taxon>
        <taxon>Sphingobacteriaceae</taxon>
        <taxon>Mucilaginibacter</taxon>
    </lineage>
</organism>
<evidence type="ECO:0000313" key="3">
    <source>
        <dbReference type="Proteomes" id="UP000318010"/>
    </source>
</evidence>
<dbReference type="EMBL" id="VOEI01000001">
    <property type="protein sequence ID" value="TWR28417.1"/>
    <property type="molecule type" value="Genomic_DNA"/>
</dbReference>
<dbReference type="GO" id="GO:0004222">
    <property type="term" value="F:metalloendopeptidase activity"/>
    <property type="evidence" value="ECO:0007669"/>
    <property type="project" value="TreeGrafter"/>
</dbReference>
<dbReference type="SUPFAM" id="SSF51261">
    <property type="entry name" value="Duplicated hybrid motif"/>
    <property type="match status" value="1"/>
</dbReference>
<dbReference type="InterPro" id="IPR050570">
    <property type="entry name" value="Cell_wall_metabolism_enzyme"/>
</dbReference>
<dbReference type="InterPro" id="IPR011055">
    <property type="entry name" value="Dup_hybrid_motif"/>
</dbReference>
<feature type="domain" description="M23ase beta-sheet core" evidence="1">
    <location>
        <begin position="96"/>
        <end position="193"/>
    </location>
</feature>
<accession>A0A563UAK7</accession>
<dbReference type="AlphaFoldDB" id="A0A563UAK7"/>
<reference evidence="2 3" key="1">
    <citation type="submission" date="2019-07" db="EMBL/GenBank/DDBJ databases">
        <authorList>
            <person name="Kim J."/>
        </authorList>
    </citation>
    <scope>NUCLEOTIDE SEQUENCE [LARGE SCALE GENOMIC DNA]</scope>
    <source>
        <strain evidence="2 3">MJ1a</strain>
    </source>
</reference>
<evidence type="ECO:0000259" key="1">
    <source>
        <dbReference type="Pfam" id="PF01551"/>
    </source>
</evidence>
<name>A0A563UAK7_9SPHI</name>
<dbReference type="InterPro" id="IPR016047">
    <property type="entry name" value="M23ase_b-sheet_dom"/>
</dbReference>
<dbReference type="OrthoDB" id="9801052at2"/>